<dbReference type="InterPro" id="IPR001387">
    <property type="entry name" value="Cro/C1-type_HTH"/>
</dbReference>
<dbReference type="Proteomes" id="UP001501371">
    <property type="component" value="Unassembled WGS sequence"/>
</dbReference>
<feature type="domain" description="HTH cro/C1-type" evidence="1">
    <location>
        <begin position="34"/>
        <end position="75"/>
    </location>
</feature>
<dbReference type="Pfam" id="PF13560">
    <property type="entry name" value="HTH_31"/>
    <property type="match status" value="1"/>
</dbReference>
<accession>A0ABN1UUH1</accession>
<dbReference type="CDD" id="cd00093">
    <property type="entry name" value="HTH_XRE"/>
    <property type="match status" value="1"/>
</dbReference>
<protein>
    <submittedName>
        <fullName evidence="2">Helix-turn-helix transcriptional regulator</fullName>
    </submittedName>
</protein>
<evidence type="ECO:0000313" key="3">
    <source>
        <dbReference type="Proteomes" id="UP001501371"/>
    </source>
</evidence>
<keyword evidence="3" id="KW-1185">Reference proteome</keyword>
<dbReference type="InterPro" id="IPR010982">
    <property type="entry name" value="Lambda_DNA-bd_dom_sf"/>
</dbReference>
<proteinExistence type="predicted"/>
<comment type="caution">
    <text evidence="2">The sequence shown here is derived from an EMBL/GenBank/DDBJ whole genome shotgun (WGS) entry which is preliminary data.</text>
</comment>
<dbReference type="SMART" id="SM00530">
    <property type="entry name" value="HTH_XRE"/>
    <property type="match status" value="1"/>
</dbReference>
<evidence type="ECO:0000313" key="2">
    <source>
        <dbReference type="EMBL" id="GAA1169323.1"/>
    </source>
</evidence>
<organism evidence="2 3">
    <name type="scientific">Streptomyces hebeiensis</name>
    <dbReference type="NCBI Taxonomy" id="229486"/>
    <lineage>
        <taxon>Bacteria</taxon>
        <taxon>Bacillati</taxon>
        <taxon>Actinomycetota</taxon>
        <taxon>Actinomycetes</taxon>
        <taxon>Kitasatosporales</taxon>
        <taxon>Streptomycetaceae</taxon>
        <taxon>Streptomyces</taxon>
    </lineage>
</organism>
<name>A0ABN1UUH1_9ACTN</name>
<gene>
    <name evidence="2" type="ORF">GCM10009654_28190</name>
</gene>
<dbReference type="PROSITE" id="PS50943">
    <property type="entry name" value="HTH_CROC1"/>
    <property type="match status" value="1"/>
</dbReference>
<sequence>MSKDRSGVRVAVENETMEPADPAVSPLAHFGAEVRLERERLGMSRAELGKEACCGYSLVAKIEAGDRVPSLDFAETCDRTFPYANGRFARLWPLALRYAFPPWFRPYVELEWSATRLRMFHPLLLPGIVQTEEYARTVLRTGRPTNLEDLVTARLERQRVLTREDPCRLWIILDEGVLRRPVGGAQVMRGQLEKLRALAENPLHVIQIIPSTIAAYPGSGAPFGLLSFSEGADVVHVDGFPKGYLLAEPDDVSTAQSAYDLLKATALPPDESAPVIDSILRDCFS</sequence>
<dbReference type="EMBL" id="BAAAKV010000022">
    <property type="protein sequence ID" value="GAA1169323.1"/>
    <property type="molecule type" value="Genomic_DNA"/>
</dbReference>
<reference evidence="2 3" key="1">
    <citation type="journal article" date="2019" name="Int. J. Syst. Evol. Microbiol.">
        <title>The Global Catalogue of Microorganisms (GCM) 10K type strain sequencing project: providing services to taxonomists for standard genome sequencing and annotation.</title>
        <authorList>
            <consortium name="The Broad Institute Genomics Platform"/>
            <consortium name="The Broad Institute Genome Sequencing Center for Infectious Disease"/>
            <person name="Wu L."/>
            <person name="Ma J."/>
        </authorList>
    </citation>
    <scope>NUCLEOTIDE SEQUENCE [LARGE SCALE GENOMIC DNA]</scope>
    <source>
        <strain evidence="2 3">JCM 12696</strain>
    </source>
</reference>
<dbReference type="SUPFAM" id="SSF47413">
    <property type="entry name" value="lambda repressor-like DNA-binding domains"/>
    <property type="match status" value="1"/>
</dbReference>
<dbReference type="Pfam" id="PF19054">
    <property type="entry name" value="DUF5753"/>
    <property type="match status" value="1"/>
</dbReference>
<evidence type="ECO:0000259" key="1">
    <source>
        <dbReference type="PROSITE" id="PS50943"/>
    </source>
</evidence>
<dbReference type="InterPro" id="IPR043917">
    <property type="entry name" value="DUF5753"/>
</dbReference>
<dbReference type="Gene3D" id="1.10.260.40">
    <property type="entry name" value="lambda repressor-like DNA-binding domains"/>
    <property type="match status" value="1"/>
</dbReference>